<comment type="subcellular location">
    <subcellularLocation>
        <location evidence="1">Nucleus</location>
    </subcellularLocation>
</comment>
<gene>
    <name evidence="5" type="ORF">FPRO_14668</name>
</gene>
<dbReference type="CDD" id="cd00067">
    <property type="entry name" value="GAL4"/>
    <property type="match status" value="1"/>
</dbReference>
<feature type="region of interest" description="Disordered" evidence="3">
    <location>
        <begin position="266"/>
        <end position="295"/>
    </location>
</feature>
<dbReference type="SUPFAM" id="SSF57701">
    <property type="entry name" value="Zn2/Cys6 DNA-binding domain"/>
    <property type="match status" value="1"/>
</dbReference>
<dbReference type="Gene3D" id="4.10.240.10">
    <property type="entry name" value="Zn(2)-C6 fungal-type DNA-binding domain"/>
    <property type="match status" value="1"/>
</dbReference>
<sequence length="708" mass="78845">MVVQKPMSNKAPLRKVLIFSTGCVTCKARRRKCDEKKPSCSQCLRRKTACGGYQAEFRWREFEKPGANSISSGNNSKQPDPFLAHDGRGQPRSDRAHTGSRAFHLDEPELPGRRESDDHDYGVISGIISPSEFPPRDLVFQQSHTAQTPFDLGSRYEFVDCGTDFDGPQINDLSLEMSFDVSEDLDDLYEILAGLDSFEAPAVHHNASPPDCPTLPGGIITGSLNTEPSQFSCVNLPNEDISLAPGLQKDTLQLVEGTTASQRDVEFGEISIEADESPSSSRSHPRSPLYRVPQLDSDSPENISVLFDRRICEVLCIKDSATGNPWRMIVWPLAKEHTALYHALAAMTCFQGFNNLPQHRAIGLRHLKHAVKQLTVMETSDCKPEATISTALAVSLAQAWCHPRSSTTTSYIRKGAELLRKALIEHQSSQRPRDELIGLGFLSNTWIYIDTITRVTCHDGYVMDLPLMSDCSLFSSKSLGATVDPLMGCAGPLFPLLGGVADLVNRVRQRHEKLNSPAIVSEAVRLKTSIERWEPSTELDQDTHETQLSSSTIDLIQTANAYKWATLLFLHQAVPELPTQVPLQDMTRKVLTLIATVPVDSHAAIFPVMPLMIAGCEATEIEDRTWVSDRWRVLGSRLTSGLVNRCLEITEEAWKRRDRSSKANRTETASSIPSCSLVKSEIHWMTVMKDWGWKGKFMSPQSQKKKKY</sequence>
<dbReference type="GO" id="GO:0045944">
    <property type="term" value="P:positive regulation of transcription by RNA polymerase II"/>
    <property type="evidence" value="ECO:0007669"/>
    <property type="project" value="TreeGrafter"/>
</dbReference>
<dbReference type="InterPro" id="IPR021858">
    <property type="entry name" value="Fun_TF"/>
</dbReference>
<keyword evidence="2" id="KW-0539">Nucleus</keyword>
<dbReference type="PROSITE" id="PS00463">
    <property type="entry name" value="ZN2_CY6_FUNGAL_1"/>
    <property type="match status" value="1"/>
</dbReference>
<keyword evidence="6" id="KW-1185">Reference proteome</keyword>
<dbReference type="InterPro" id="IPR036864">
    <property type="entry name" value="Zn2-C6_fun-type_DNA-bd_sf"/>
</dbReference>
<proteinExistence type="predicted"/>
<dbReference type="InterPro" id="IPR001138">
    <property type="entry name" value="Zn2Cys6_DnaBD"/>
</dbReference>
<dbReference type="SMART" id="SM00066">
    <property type="entry name" value="GAL4"/>
    <property type="match status" value="1"/>
</dbReference>
<evidence type="ECO:0000313" key="5">
    <source>
        <dbReference type="EMBL" id="CZR44916.1"/>
    </source>
</evidence>
<feature type="domain" description="Zn(2)-C6 fungal-type" evidence="4">
    <location>
        <begin position="22"/>
        <end position="50"/>
    </location>
</feature>
<dbReference type="Pfam" id="PF11951">
    <property type="entry name" value="Fungal_trans_2"/>
    <property type="match status" value="1"/>
</dbReference>
<dbReference type="VEuPathDB" id="FungiDB:FPRO_14668"/>
<organism evidence="5 6">
    <name type="scientific">Fusarium proliferatum (strain ET1)</name>
    <name type="common">Orchid endophyte fungus</name>
    <dbReference type="NCBI Taxonomy" id="1227346"/>
    <lineage>
        <taxon>Eukaryota</taxon>
        <taxon>Fungi</taxon>
        <taxon>Dikarya</taxon>
        <taxon>Ascomycota</taxon>
        <taxon>Pezizomycotina</taxon>
        <taxon>Sordariomycetes</taxon>
        <taxon>Hypocreomycetidae</taxon>
        <taxon>Hypocreales</taxon>
        <taxon>Nectriaceae</taxon>
        <taxon>Fusarium</taxon>
        <taxon>Fusarium fujikuroi species complex</taxon>
    </lineage>
</organism>
<dbReference type="GeneID" id="42059526"/>
<accession>A0A1L7VY24</accession>
<dbReference type="AlphaFoldDB" id="A0A1L7VY24"/>
<comment type="caution">
    <text evidence="5">The sequence shown here is derived from an EMBL/GenBank/DDBJ whole genome shotgun (WGS) entry which is preliminary data.</text>
</comment>
<evidence type="ECO:0000256" key="3">
    <source>
        <dbReference type="SAM" id="MobiDB-lite"/>
    </source>
</evidence>
<evidence type="ECO:0000256" key="2">
    <source>
        <dbReference type="ARBA" id="ARBA00023242"/>
    </source>
</evidence>
<dbReference type="PANTHER" id="PTHR37534:SF47">
    <property type="entry name" value="ZN(2)-C6 FUNGAL-TYPE DOMAIN-CONTAINING PROTEIN"/>
    <property type="match status" value="1"/>
</dbReference>
<evidence type="ECO:0000259" key="4">
    <source>
        <dbReference type="PROSITE" id="PS50048"/>
    </source>
</evidence>
<evidence type="ECO:0000313" key="6">
    <source>
        <dbReference type="Proteomes" id="UP000183971"/>
    </source>
</evidence>
<dbReference type="PANTHER" id="PTHR37534">
    <property type="entry name" value="TRANSCRIPTIONAL ACTIVATOR PROTEIN UGA3"/>
    <property type="match status" value="1"/>
</dbReference>
<dbReference type="EMBL" id="FJOF01000008">
    <property type="protein sequence ID" value="CZR44916.1"/>
    <property type="molecule type" value="Genomic_DNA"/>
</dbReference>
<name>A0A1L7VY24_FUSPR</name>
<protein>
    <recommendedName>
        <fullName evidence="4">Zn(2)-C6 fungal-type domain-containing protein</fullName>
    </recommendedName>
</protein>
<feature type="compositionally biased region" description="Low complexity" evidence="3">
    <location>
        <begin position="277"/>
        <end position="288"/>
    </location>
</feature>
<feature type="compositionally biased region" description="Basic and acidic residues" evidence="3">
    <location>
        <begin position="83"/>
        <end position="118"/>
    </location>
</feature>
<evidence type="ECO:0000256" key="1">
    <source>
        <dbReference type="ARBA" id="ARBA00004123"/>
    </source>
</evidence>
<dbReference type="GO" id="GO:0008270">
    <property type="term" value="F:zinc ion binding"/>
    <property type="evidence" value="ECO:0007669"/>
    <property type="project" value="InterPro"/>
</dbReference>
<dbReference type="Proteomes" id="UP000183971">
    <property type="component" value="Unassembled WGS sequence"/>
</dbReference>
<reference evidence="6" key="1">
    <citation type="journal article" date="2016" name="Genome Biol. Evol.">
        <title>Comparative 'omics' of the Fusarium fujikuroi species complex highlights differences in genetic potential and metabolite synthesis.</title>
        <authorList>
            <person name="Niehaus E.-M."/>
            <person name="Muensterkoetter M."/>
            <person name="Proctor R.H."/>
            <person name="Brown D.W."/>
            <person name="Sharon A."/>
            <person name="Idan Y."/>
            <person name="Oren-Young L."/>
            <person name="Sieber C.M."/>
            <person name="Novak O."/>
            <person name="Pencik A."/>
            <person name="Tarkowska D."/>
            <person name="Hromadova K."/>
            <person name="Freeman S."/>
            <person name="Maymon M."/>
            <person name="Elazar M."/>
            <person name="Youssef S.A."/>
            <person name="El-Shabrawy E.S.M."/>
            <person name="Shalaby A.B.A."/>
            <person name="Houterman P."/>
            <person name="Brock N.L."/>
            <person name="Burkhardt I."/>
            <person name="Tsavkelova E.A."/>
            <person name="Dickschat J.S."/>
            <person name="Galuszka P."/>
            <person name="Gueldener U."/>
            <person name="Tudzynski B."/>
        </authorList>
    </citation>
    <scope>NUCLEOTIDE SEQUENCE [LARGE SCALE GENOMIC DNA]</scope>
    <source>
        <strain evidence="6">ET1</strain>
    </source>
</reference>
<dbReference type="RefSeq" id="XP_031085450.1">
    <property type="nucleotide sequence ID" value="XM_031219720.1"/>
</dbReference>
<dbReference type="Pfam" id="PF00172">
    <property type="entry name" value="Zn_clus"/>
    <property type="match status" value="1"/>
</dbReference>
<dbReference type="GO" id="GO:0005634">
    <property type="term" value="C:nucleus"/>
    <property type="evidence" value="ECO:0007669"/>
    <property type="project" value="UniProtKB-SubCell"/>
</dbReference>
<dbReference type="GO" id="GO:0000976">
    <property type="term" value="F:transcription cis-regulatory region binding"/>
    <property type="evidence" value="ECO:0007669"/>
    <property type="project" value="TreeGrafter"/>
</dbReference>
<dbReference type="PROSITE" id="PS50048">
    <property type="entry name" value="ZN2_CY6_FUNGAL_2"/>
    <property type="match status" value="1"/>
</dbReference>
<dbReference type="GO" id="GO:0000981">
    <property type="term" value="F:DNA-binding transcription factor activity, RNA polymerase II-specific"/>
    <property type="evidence" value="ECO:0007669"/>
    <property type="project" value="InterPro"/>
</dbReference>
<feature type="compositionally biased region" description="Polar residues" evidence="3">
    <location>
        <begin position="68"/>
        <end position="78"/>
    </location>
</feature>
<feature type="region of interest" description="Disordered" evidence="3">
    <location>
        <begin position="65"/>
        <end position="118"/>
    </location>
</feature>